<evidence type="ECO:0000256" key="1">
    <source>
        <dbReference type="ARBA" id="ARBA00000971"/>
    </source>
</evidence>
<keyword evidence="4 8" id="KW-0694">RNA-binding</keyword>
<keyword evidence="7 9" id="KW-0539">Nucleus</keyword>
<dbReference type="InterPro" id="IPR035538">
    <property type="entry name" value="Cyclophilin_PPIL4"/>
</dbReference>
<dbReference type="GO" id="GO:0005634">
    <property type="term" value="C:nucleus"/>
    <property type="evidence" value="ECO:0007669"/>
    <property type="project" value="UniProtKB-SubCell"/>
</dbReference>
<evidence type="ECO:0000256" key="6">
    <source>
        <dbReference type="ARBA" id="ARBA00023235"/>
    </source>
</evidence>
<comment type="subcellular location">
    <subcellularLocation>
        <location evidence="3 9">Nucleus</location>
    </subcellularLocation>
</comment>
<dbReference type="GeneID" id="112455920"/>
<dbReference type="EC" id="5.2.1.8" evidence="9"/>
<dbReference type="AlphaFoldDB" id="A0A6J1PXG8"/>
<dbReference type="InterPro" id="IPR029000">
    <property type="entry name" value="Cyclophilin-like_dom_sf"/>
</dbReference>
<dbReference type="InterPro" id="IPR035979">
    <property type="entry name" value="RBD_domain_sf"/>
</dbReference>
<dbReference type="Proteomes" id="UP000504618">
    <property type="component" value="Unplaced"/>
</dbReference>
<dbReference type="InterPro" id="IPR012677">
    <property type="entry name" value="Nucleotide-bd_a/b_plait_sf"/>
</dbReference>
<keyword evidence="5 9" id="KW-0697">Rotamase</keyword>
<dbReference type="InterPro" id="IPR000504">
    <property type="entry name" value="RRM_dom"/>
</dbReference>
<evidence type="ECO:0000256" key="3">
    <source>
        <dbReference type="ARBA" id="ARBA00004123"/>
    </source>
</evidence>
<evidence type="ECO:0000259" key="12">
    <source>
        <dbReference type="PROSITE" id="PS50102"/>
    </source>
</evidence>
<name>A0A6J1PXG8_9HYME</name>
<feature type="domain" description="PPIase cyclophilin-type" evidence="11">
    <location>
        <begin position="1"/>
        <end position="161"/>
    </location>
</feature>
<feature type="region of interest" description="Disordered" evidence="10">
    <location>
        <begin position="340"/>
        <end position="510"/>
    </location>
</feature>
<feature type="compositionally biased region" description="Basic and acidic residues" evidence="10">
    <location>
        <begin position="428"/>
        <end position="499"/>
    </location>
</feature>
<dbReference type="PRINTS" id="PR00153">
    <property type="entry name" value="CSAPPISMRASE"/>
</dbReference>
<evidence type="ECO:0000256" key="8">
    <source>
        <dbReference type="PROSITE-ProRule" id="PRU00176"/>
    </source>
</evidence>
<dbReference type="PROSITE" id="PS50102">
    <property type="entry name" value="RRM"/>
    <property type="match status" value="1"/>
</dbReference>
<dbReference type="FunFam" id="3.30.70.330:FF:000287">
    <property type="entry name" value="Peptidyl-prolyl cis-trans isomerase"/>
    <property type="match status" value="1"/>
</dbReference>
<dbReference type="Pfam" id="PF00160">
    <property type="entry name" value="Pro_isomerase"/>
    <property type="match status" value="1"/>
</dbReference>
<evidence type="ECO:0000256" key="7">
    <source>
        <dbReference type="ARBA" id="ARBA00023242"/>
    </source>
</evidence>
<organism evidence="13 14">
    <name type="scientific">Temnothorax curvispinosus</name>
    <dbReference type="NCBI Taxonomy" id="300111"/>
    <lineage>
        <taxon>Eukaryota</taxon>
        <taxon>Metazoa</taxon>
        <taxon>Ecdysozoa</taxon>
        <taxon>Arthropoda</taxon>
        <taxon>Hexapoda</taxon>
        <taxon>Insecta</taxon>
        <taxon>Pterygota</taxon>
        <taxon>Neoptera</taxon>
        <taxon>Endopterygota</taxon>
        <taxon>Hymenoptera</taxon>
        <taxon>Apocrita</taxon>
        <taxon>Aculeata</taxon>
        <taxon>Formicoidea</taxon>
        <taxon>Formicidae</taxon>
        <taxon>Myrmicinae</taxon>
        <taxon>Temnothorax</taxon>
    </lineage>
</organism>
<evidence type="ECO:0000256" key="10">
    <source>
        <dbReference type="SAM" id="MobiDB-lite"/>
    </source>
</evidence>
<proteinExistence type="inferred from homology"/>
<evidence type="ECO:0000256" key="4">
    <source>
        <dbReference type="ARBA" id="ARBA00022884"/>
    </source>
</evidence>
<dbReference type="Pfam" id="PF00076">
    <property type="entry name" value="RRM_1"/>
    <property type="match status" value="1"/>
</dbReference>
<dbReference type="CDD" id="cd12235">
    <property type="entry name" value="RRM_PPIL4"/>
    <property type="match status" value="1"/>
</dbReference>
<comment type="similarity">
    <text evidence="9">Belongs to the cyclophilin-type PPIase family. PPIL4 subfamily.</text>
</comment>
<reference evidence="14" key="1">
    <citation type="submission" date="2025-08" db="UniProtKB">
        <authorList>
            <consortium name="RefSeq"/>
        </authorList>
    </citation>
    <scope>IDENTIFICATION</scope>
    <source>
        <tissue evidence="14">Whole body</tissue>
    </source>
</reference>
<dbReference type="SUPFAM" id="SSF54928">
    <property type="entry name" value="RNA-binding domain, RBD"/>
    <property type="match status" value="1"/>
</dbReference>
<dbReference type="InterPro" id="IPR035542">
    <property type="entry name" value="CRIP"/>
</dbReference>
<evidence type="ECO:0000256" key="9">
    <source>
        <dbReference type="RuleBase" id="RU365081"/>
    </source>
</evidence>
<dbReference type="PROSITE" id="PS50072">
    <property type="entry name" value="CSA_PPIASE_2"/>
    <property type="match status" value="1"/>
</dbReference>
<dbReference type="SUPFAM" id="SSF50891">
    <property type="entry name" value="Cyclophilin-like"/>
    <property type="match status" value="1"/>
</dbReference>
<dbReference type="PANTHER" id="PTHR45843:SF1">
    <property type="entry name" value="PEPTIDYL-PROLYL CIS-TRANS ISOMERASE-LIKE 4"/>
    <property type="match status" value="1"/>
</dbReference>
<dbReference type="SMART" id="SM00360">
    <property type="entry name" value="RRM"/>
    <property type="match status" value="1"/>
</dbReference>
<keyword evidence="13" id="KW-1185">Reference proteome</keyword>
<comment type="catalytic activity">
    <reaction evidence="1 9">
        <text>[protein]-peptidylproline (omega=180) = [protein]-peptidylproline (omega=0)</text>
        <dbReference type="Rhea" id="RHEA:16237"/>
        <dbReference type="Rhea" id="RHEA-COMP:10747"/>
        <dbReference type="Rhea" id="RHEA-COMP:10748"/>
        <dbReference type="ChEBI" id="CHEBI:83833"/>
        <dbReference type="ChEBI" id="CHEBI:83834"/>
        <dbReference type="EC" id="5.2.1.8"/>
    </reaction>
</comment>
<dbReference type="Gene3D" id="3.30.70.330">
    <property type="match status" value="1"/>
</dbReference>
<evidence type="ECO:0000256" key="5">
    <source>
        <dbReference type="ARBA" id="ARBA00023110"/>
    </source>
</evidence>
<keyword evidence="6 9" id="KW-0413">Isomerase</keyword>
<feature type="compositionally biased region" description="Basic and acidic residues" evidence="10">
    <location>
        <begin position="340"/>
        <end position="383"/>
    </location>
</feature>
<dbReference type="CDD" id="cd01921">
    <property type="entry name" value="cyclophilin_RRM"/>
    <property type="match status" value="1"/>
</dbReference>
<dbReference type="OrthoDB" id="2083at2759"/>
<dbReference type="Gene3D" id="2.40.100.10">
    <property type="entry name" value="Cyclophilin-like"/>
    <property type="match status" value="1"/>
</dbReference>
<feature type="domain" description="RRM" evidence="12">
    <location>
        <begin position="240"/>
        <end position="318"/>
    </location>
</feature>
<evidence type="ECO:0000313" key="13">
    <source>
        <dbReference type="Proteomes" id="UP000504618"/>
    </source>
</evidence>
<evidence type="ECO:0000256" key="2">
    <source>
        <dbReference type="ARBA" id="ARBA00002388"/>
    </source>
</evidence>
<dbReference type="GO" id="GO:0003723">
    <property type="term" value="F:RNA binding"/>
    <property type="evidence" value="ECO:0007669"/>
    <property type="project" value="UniProtKB-UniRule"/>
</dbReference>
<comment type="function">
    <text evidence="2 9">PPIases accelerate the folding of proteins. It catalyzes the cis-trans isomerization of proline imidic peptide bonds in oligopeptides.</text>
</comment>
<sequence>MAVVVETTIGDFTVDLYTEERPQTTRNFLKLCKLKYYNWNLFHSVQTNFIAQTGDPTGTGKGGESVYGRVLGEKARYYEAEQMPKIKHSRIGLLSMVNCGNNMLGSQFFITLGSELQSLDNQHCVFGEITEGLEVILKFNETICDGDQRPYQDIRISHTVILEDPFDDPVGFVIPDRSPEPTKEALMSDRIGADEAIDDTGGMTAEEIMEIQKKKEAKARATILEIVGDIPDADIAPPENVLFVCKLNPVTNDDDLEIIFSRFGKIVGCEVIRDHQTGDSLQYAFIEFADRKSCEDAYFKMDNVLIDDRRIHVDFSQSVAKMRWRGKGKGIRYFDEEDKTKKRDENYSSSKKPEASRDKDYDKIENKNREEGRRRESDKDRVSEHRKHERRREDRDTRDRRKEDRSHDDHHERNKYDSERKDRRRREERRDRNSDQRRGHSEERSERRSKKDENNDRRRDQSEERSERRGRKDEHSDRERRHRDNERKRPTEDEDDTRHRDRSHKHKRKR</sequence>
<accession>A0A6J1PXG8</accession>
<evidence type="ECO:0000313" key="14">
    <source>
        <dbReference type="RefSeq" id="XP_024873906.1"/>
    </source>
</evidence>
<dbReference type="RefSeq" id="XP_024873906.1">
    <property type="nucleotide sequence ID" value="XM_025018138.1"/>
</dbReference>
<evidence type="ECO:0000259" key="11">
    <source>
        <dbReference type="PROSITE" id="PS50072"/>
    </source>
</evidence>
<feature type="compositionally biased region" description="Basic residues" evidence="10">
    <location>
        <begin position="500"/>
        <end position="510"/>
    </location>
</feature>
<dbReference type="GO" id="GO:0003755">
    <property type="term" value="F:peptidyl-prolyl cis-trans isomerase activity"/>
    <property type="evidence" value="ECO:0007669"/>
    <property type="project" value="UniProtKB-UniRule"/>
</dbReference>
<gene>
    <name evidence="14" type="primary">LOC112455920</name>
</gene>
<dbReference type="FunFam" id="2.40.100.10:FF:000015">
    <property type="entry name" value="Peptidyl-prolyl cis-trans isomerase"/>
    <property type="match status" value="1"/>
</dbReference>
<dbReference type="InterPro" id="IPR002130">
    <property type="entry name" value="Cyclophilin-type_PPIase_dom"/>
</dbReference>
<protein>
    <recommendedName>
        <fullName evidence="9">Peptidyl-prolyl cis-trans isomerase</fullName>
        <shortName evidence="9">PPIase</shortName>
        <ecNumber evidence="9">5.2.1.8</ecNumber>
    </recommendedName>
</protein>
<feature type="compositionally biased region" description="Basic and acidic residues" evidence="10">
    <location>
        <begin position="391"/>
        <end position="421"/>
    </location>
</feature>
<dbReference type="PANTHER" id="PTHR45843">
    <property type="entry name" value="PEPTIDYL-PROLYL CIS-TRANS ISOMERASE-LIKE 4"/>
    <property type="match status" value="1"/>
</dbReference>